<protein>
    <submittedName>
        <fullName evidence="1">Uncharacterized protein</fullName>
    </submittedName>
</protein>
<reference evidence="1" key="1">
    <citation type="journal article" date="2018" name="Data Brief">
        <title>Genome sequence data from 17 accessions of Ensete ventricosum, a staple food crop for millions in Ethiopia.</title>
        <authorList>
            <person name="Yemataw Z."/>
            <person name="Muzemil S."/>
            <person name="Ambachew D."/>
            <person name="Tripathi L."/>
            <person name="Tesfaye K."/>
            <person name="Chala A."/>
            <person name="Farbos A."/>
            <person name="O'Neill P."/>
            <person name="Moore K."/>
            <person name="Grant M."/>
            <person name="Studholme D.J."/>
        </authorList>
    </citation>
    <scope>NUCLEOTIDE SEQUENCE [LARGE SCALE GENOMIC DNA]</scope>
    <source>
        <tissue evidence="1">Leaf</tissue>
    </source>
</reference>
<evidence type="ECO:0000313" key="1">
    <source>
        <dbReference type="EMBL" id="RZR75511.1"/>
    </source>
</evidence>
<proteinExistence type="predicted"/>
<sequence>FGRRTITARFRLRRFRDVREVSTHEFNTPLLGPSLFSSHLLHGSVPNTILDMRRTDRKNDPEITQTRIDLRVRPSHLAFTSYPKANLERIAPRKKRFLHRSFVCHDIKESGKRE</sequence>
<gene>
    <name evidence="1" type="ORF">BHM03_00059741</name>
</gene>
<dbReference type="EMBL" id="KV876876">
    <property type="protein sequence ID" value="RZR75511.1"/>
    <property type="molecule type" value="Genomic_DNA"/>
</dbReference>
<dbReference type="Proteomes" id="UP000290560">
    <property type="component" value="Unassembled WGS sequence"/>
</dbReference>
<organism evidence="1">
    <name type="scientific">Ensete ventricosum</name>
    <name type="common">Abyssinian banana</name>
    <name type="synonym">Musa ensete</name>
    <dbReference type="NCBI Taxonomy" id="4639"/>
    <lineage>
        <taxon>Eukaryota</taxon>
        <taxon>Viridiplantae</taxon>
        <taxon>Streptophyta</taxon>
        <taxon>Embryophyta</taxon>
        <taxon>Tracheophyta</taxon>
        <taxon>Spermatophyta</taxon>
        <taxon>Magnoliopsida</taxon>
        <taxon>Liliopsida</taxon>
        <taxon>Zingiberales</taxon>
        <taxon>Musaceae</taxon>
        <taxon>Ensete</taxon>
    </lineage>
</organism>
<feature type="non-terminal residue" evidence="1">
    <location>
        <position position="1"/>
    </location>
</feature>
<dbReference type="AlphaFoldDB" id="A0A445MMQ3"/>
<accession>A0A445MMQ3</accession>
<name>A0A445MMQ3_ENSVE</name>